<proteinExistence type="predicted"/>
<feature type="region of interest" description="Disordered" evidence="1">
    <location>
        <begin position="1"/>
        <end position="23"/>
    </location>
</feature>
<sequence length="105" mass="11825">MKYPTPAPWQHSRRKHEGEAEAAGRVRLCYPEGPPARPAQATTTATATLVLPWPTWHHSITKCVMTLHSYKLDQRRDQPEVTSDGSPGPVLFNIKFVRSLVFKSC</sequence>
<dbReference type="EMBL" id="VSRR010000515">
    <property type="protein sequence ID" value="MPC16541.1"/>
    <property type="molecule type" value="Genomic_DNA"/>
</dbReference>
<accession>A0A5B7D4W1</accession>
<name>A0A5B7D4W1_PORTR</name>
<evidence type="ECO:0000256" key="1">
    <source>
        <dbReference type="SAM" id="MobiDB-lite"/>
    </source>
</evidence>
<gene>
    <name evidence="2" type="ORF">E2C01_009368</name>
</gene>
<evidence type="ECO:0000313" key="3">
    <source>
        <dbReference type="Proteomes" id="UP000324222"/>
    </source>
</evidence>
<reference evidence="2 3" key="1">
    <citation type="submission" date="2019-05" db="EMBL/GenBank/DDBJ databases">
        <title>Another draft genome of Portunus trituberculatus and its Hox gene families provides insights of decapod evolution.</title>
        <authorList>
            <person name="Jeong J.-H."/>
            <person name="Song I."/>
            <person name="Kim S."/>
            <person name="Choi T."/>
            <person name="Kim D."/>
            <person name="Ryu S."/>
            <person name="Kim W."/>
        </authorList>
    </citation>
    <scope>NUCLEOTIDE SEQUENCE [LARGE SCALE GENOMIC DNA]</scope>
    <source>
        <tissue evidence="2">Muscle</tissue>
    </source>
</reference>
<keyword evidence="3" id="KW-1185">Reference proteome</keyword>
<protein>
    <submittedName>
        <fullName evidence="2">Uncharacterized protein</fullName>
    </submittedName>
</protein>
<dbReference type="AlphaFoldDB" id="A0A5B7D4W1"/>
<comment type="caution">
    <text evidence="2">The sequence shown here is derived from an EMBL/GenBank/DDBJ whole genome shotgun (WGS) entry which is preliminary data.</text>
</comment>
<organism evidence="2 3">
    <name type="scientific">Portunus trituberculatus</name>
    <name type="common">Swimming crab</name>
    <name type="synonym">Neptunus trituberculatus</name>
    <dbReference type="NCBI Taxonomy" id="210409"/>
    <lineage>
        <taxon>Eukaryota</taxon>
        <taxon>Metazoa</taxon>
        <taxon>Ecdysozoa</taxon>
        <taxon>Arthropoda</taxon>
        <taxon>Crustacea</taxon>
        <taxon>Multicrustacea</taxon>
        <taxon>Malacostraca</taxon>
        <taxon>Eumalacostraca</taxon>
        <taxon>Eucarida</taxon>
        <taxon>Decapoda</taxon>
        <taxon>Pleocyemata</taxon>
        <taxon>Brachyura</taxon>
        <taxon>Eubrachyura</taxon>
        <taxon>Portunoidea</taxon>
        <taxon>Portunidae</taxon>
        <taxon>Portuninae</taxon>
        <taxon>Portunus</taxon>
    </lineage>
</organism>
<dbReference type="Proteomes" id="UP000324222">
    <property type="component" value="Unassembled WGS sequence"/>
</dbReference>
<evidence type="ECO:0000313" key="2">
    <source>
        <dbReference type="EMBL" id="MPC16541.1"/>
    </source>
</evidence>